<evidence type="ECO:0000313" key="1">
    <source>
        <dbReference type="EMBL" id="TVT38545.1"/>
    </source>
</evidence>
<dbReference type="EMBL" id="VMRJ01000005">
    <property type="protein sequence ID" value="TVT38545.1"/>
    <property type="molecule type" value="Genomic_DNA"/>
</dbReference>
<dbReference type="Proteomes" id="UP000317624">
    <property type="component" value="Unassembled WGS sequence"/>
</dbReference>
<gene>
    <name evidence="1" type="ORF">FNT36_20400</name>
</gene>
<organism evidence="1 2">
    <name type="scientific">Hymenobacter setariae</name>
    <dbReference type="NCBI Taxonomy" id="2594794"/>
    <lineage>
        <taxon>Bacteria</taxon>
        <taxon>Pseudomonadati</taxon>
        <taxon>Bacteroidota</taxon>
        <taxon>Cytophagia</taxon>
        <taxon>Cytophagales</taxon>
        <taxon>Hymenobacteraceae</taxon>
        <taxon>Hymenobacter</taxon>
    </lineage>
</organism>
<dbReference type="OrthoDB" id="798979at2"/>
<protein>
    <recommendedName>
        <fullName evidence="3">Addiction module component CHP02574 family protein</fullName>
    </recommendedName>
</protein>
<dbReference type="AlphaFoldDB" id="A0A558BPV0"/>
<comment type="caution">
    <text evidence="1">The sequence shown here is derived from an EMBL/GenBank/DDBJ whole genome shotgun (WGS) entry which is preliminary data.</text>
</comment>
<evidence type="ECO:0008006" key="3">
    <source>
        <dbReference type="Google" id="ProtNLM"/>
    </source>
</evidence>
<sequence>MDIKYLSDPKGNITGVFIPIEDWEQLKKEYKISEDVPADSGDKLQKGLADALKKAKIEPGDEA</sequence>
<reference evidence="1 2" key="1">
    <citation type="submission" date="2019-07" db="EMBL/GenBank/DDBJ databases">
        <title>Hymenobacter sp. straun FUR1 Genome sequencing and assembly.</title>
        <authorList>
            <person name="Chhetri G."/>
        </authorList>
    </citation>
    <scope>NUCLEOTIDE SEQUENCE [LARGE SCALE GENOMIC DNA]</scope>
    <source>
        <strain evidence="1 2">Fur1</strain>
    </source>
</reference>
<accession>A0A558BPV0</accession>
<name>A0A558BPV0_9BACT</name>
<keyword evidence="2" id="KW-1185">Reference proteome</keyword>
<evidence type="ECO:0000313" key="2">
    <source>
        <dbReference type="Proteomes" id="UP000317624"/>
    </source>
</evidence>
<proteinExistence type="predicted"/>
<dbReference type="RefSeq" id="WP_144851524.1">
    <property type="nucleotide sequence ID" value="NZ_VMRJ01000005.1"/>
</dbReference>